<evidence type="ECO:0000256" key="1">
    <source>
        <dbReference type="ARBA" id="ARBA00022723"/>
    </source>
</evidence>
<feature type="domain" description="Calcineurin-like phosphoesterase" evidence="5">
    <location>
        <begin position="7"/>
        <end position="195"/>
    </location>
</feature>
<dbReference type="InterPro" id="IPR050884">
    <property type="entry name" value="CNP_phosphodiesterase-III"/>
</dbReference>
<dbReference type="InterPro" id="IPR026575">
    <property type="entry name" value="GpdQ/CpdA-like"/>
</dbReference>
<comment type="similarity">
    <text evidence="4">Belongs to the cyclic nucleotide phosphodiesterase class-III family.</text>
</comment>
<name>A0A858Q7U0_9GAMM</name>
<dbReference type="Gene3D" id="3.60.21.10">
    <property type="match status" value="1"/>
</dbReference>
<evidence type="ECO:0000313" key="7">
    <source>
        <dbReference type="Proteomes" id="UP000503004"/>
    </source>
</evidence>
<evidence type="ECO:0000313" key="6">
    <source>
        <dbReference type="EMBL" id="QJD29928.1"/>
    </source>
</evidence>
<gene>
    <name evidence="6" type="primary">cpdA</name>
    <name evidence="6" type="ORF">GNH96_08030</name>
</gene>
<dbReference type="CDD" id="cd07402">
    <property type="entry name" value="MPP_GpdQ"/>
    <property type="match status" value="1"/>
</dbReference>
<dbReference type="InterPro" id="IPR029052">
    <property type="entry name" value="Metallo-depent_PP-like"/>
</dbReference>
<accession>A0A858Q7U0</accession>
<dbReference type="Proteomes" id="UP000503004">
    <property type="component" value="Chromosome"/>
</dbReference>
<reference evidence="7" key="1">
    <citation type="submission" date="2019-12" db="EMBL/GenBank/DDBJ databases">
        <authorList>
            <person name="Awala S.I."/>
            <person name="Rhee S.K."/>
        </authorList>
    </citation>
    <scope>NUCLEOTIDE SEQUENCE [LARGE SCALE GENOMIC DNA]</scope>
    <source>
        <strain evidence="7">IM1</strain>
    </source>
</reference>
<keyword evidence="1" id="KW-0479">Metal-binding</keyword>
<proteinExistence type="inferred from homology"/>
<dbReference type="EMBL" id="CP046565">
    <property type="protein sequence ID" value="QJD29928.1"/>
    <property type="molecule type" value="Genomic_DNA"/>
</dbReference>
<dbReference type="NCBIfam" id="NF008359">
    <property type="entry name" value="PRK11148.1"/>
    <property type="match status" value="1"/>
</dbReference>
<sequence length="263" mass="28663">MPNSGTLRLLHLTDSHILADPEARFYGADSAATLRAVIEHANRDRFDLILFTGDLAQDPVPQSYRRLAELCAGLRAPCYWLPGNHDQPALARRILDETPLLRATAIRLGGWLIVCLDSTLPGCAGGSLAGEQLDLLERTLSDHPTLHTLIALHHHPVPCGSAWMDTMILDNAGEFFAVLARHPQVKAILHGHTHQVSDFEIEGKRVFGTPSTCIQFKPANRTFALDEEQPGYRWLELGQDGSVATGICRVPVPTPPPPASASA</sequence>
<dbReference type="Pfam" id="PF00149">
    <property type="entry name" value="Metallophos"/>
    <property type="match status" value="1"/>
</dbReference>
<dbReference type="KEGG" id="metu:GNH96_08030"/>
<dbReference type="InterPro" id="IPR004843">
    <property type="entry name" value="Calcineurin-like_PHP"/>
</dbReference>
<evidence type="ECO:0000256" key="3">
    <source>
        <dbReference type="ARBA" id="ARBA00023004"/>
    </source>
</evidence>
<dbReference type="GO" id="GO:0046872">
    <property type="term" value="F:metal ion binding"/>
    <property type="evidence" value="ECO:0007669"/>
    <property type="project" value="UniProtKB-KW"/>
</dbReference>
<keyword evidence="2 6" id="KW-0378">Hydrolase</keyword>
<evidence type="ECO:0000259" key="5">
    <source>
        <dbReference type="Pfam" id="PF00149"/>
    </source>
</evidence>
<dbReference type="AlphaFoldDB" id="A0A858Q7U0"/>
<evidence type="ECO:0000256" key="2">
    <source>
        <dbReference type="ARBA" id="ARBA00022801"/>
    </source>
</evidence>
<evidence type="ECO:0000256" key="4">
    <source>
        <dbReference type="ARBA" id="ARBA00025742"/>
    </source>
</evidence>
<dbReference type="PANTHER" id="PTHR42988">
    <property type="entry name" value="PHOSPHOHYDROLASE"/>
    <property type="match status" value="1"/>
</dbReference>
<keyword evidence="3" id="KW-0408">Iron</keyword>
<dbReference type="GO" id="GO:0004115">
    <property type="term" value="F:3',5'-cyclic-AMP phosphodiesterase activity"/>
    <property type="evidence" value="ECO:0007669"/>
    <property type="project" value="UniProtKB-EC"/>
</dbReference>
<organism evidence="6 7">
    <name type="scientific">Methylococcus geothermalis</name>
    <dbReference type="NCBI Taxonomy" id="2681310"/>
    <lineage>
        <taxon>Bacteria</taxon>
        <taxon>Pseudomonadati</taxon>
        <taxon>Pseudomonadota</taxon>
        <taxon>Gammaproteobacteria</taxon>
        <taxon>Methylococcales</taxon>
        <taxon>Methylococcaceae</taxon>
        <taxon>Methylococcus</taxon>
    </lineage>
</organism>
<keyword evidence="7" id="KW-1185">Reference proteome</keyword>
<dbReference type="PANTHER" id="PTHR42988:SF2">
    <property type="entry name" value="CYCLIC NUCLEOTIDE PHOSPHODIESTERASE CBUA0032-RELATED"/>
    <property type="match status" value="1"/>
</dbReference>
<protein>
    <submittedName>
        <fullName evidence="6">3',5'-cyclic-AMP phosphodiesterase</fullName>
        <ecNumber evidence="6">3.1.4.53</ecNumber>
    </submittedName>
</protein>
<dbReference type="EC" id="3.1.4.53" evidence="6"/>
<dbReference type="SUPFAM" id="SSF56300">
    <property type="entry name" value="Metallo-dependent phosphatases"/>
    <property type="match status" value="1"/>
</dbReference>
<dbReference type="RefSeq" id="WP_169603209.1">
    <property type="nucleotide sequence ID" value="NZ_CP046565.1"/>
</dbReference>